<dbReference type="AlphaFoldDB" id="A0A8J3FN59"/>
<gene>
    <name evidence="2" type="ORF">GCM10012284_10900</name>
</gene>
<dbReference type="Proteomes" id="UP000656042">
    <property type="component" value="Unassembled WGS sequence"/>
</dbReference>
<dbReference type="Gene3D" id="3.30.420.40">
    <property type="match status" value="1"/>
</dbReference>
<name>A0A8J3FN59_9ACTN</name>
<organism evidence="2 3">
    <name type="scientific">Mangrovihabitans endophyticus</name>
    <dbReference type="NCBI Taxonomy" id="1751298"/>
    <lineage>
        <taxon>Bacteria</taxon>
        <taxon>Bacillati</taxon>
        <taxon>Actinomycetota</taxon>
        <taxon>Actinomycetes</taxon>
        <taxon>Micromonosporales</taxon>
        <taxon>Micromonosporaceae</taxon>
        <taxon>Mangrovihabitans</taxon>
    </lineage>
</organism>
<comment type="caution">
    <text evidence="2">The sequence shown here is derived from an EMBL/GenBank/DDBJ whole genome shotgun (WGS) entry which is preliminary data.</text>
</comment>
<proteinExistence type="predicted"/>
<feature type="region of interest" description="Disordered" evidence="1">
    <location>
        <begin position="151"/>
        <end position="193"/>
    </location>
</feature>
<dbReference type="InterPro" id="IPR043129">
    <property type="entry name" value="ATPase_NBD"/>
</dbReference>
<evidence type="ECO:0000256" key="1">
    <source>
        <dbReference type="SAM" id="MobiDB-lite"/>
    </source>
</evidence>
<evidence type="ECO:0000313" key="2">
    <source>
        <dbReference type="EMBL" id="GGK78806.1"/>
    </source>
</evidence>
<protein>
    <submittedName>
        <fullName evidence="2">Uncharacterized protein</fullName>
    </submittedName>
</protein>
<reference evidence="2" key="1">
    <citation type="journal article" date="2014" name="Int. J. Syst. Evol. Microbiol.">
        <title>Complete genome sequence of Corynebacterium casei LMG S-19264T (=DSM 44701T), isolated from a smear-ripened cheese.</title>
        <authorList>
            <consortium name="US DOE Joint Genome Institute (JGI-PGF)"/>
            <person name="Walter F."/>
            <person name="Albersmeier A."/>
            <person name="Kalinowski J."/>
            <person name="Ruckert C."/>
        </authorList>
    </citation>
    <scope>NUCLEOTIDE SEQUENCE</scope>
    <source>
        <strain evidence="2">CGMCC 4.7299</strain>
    </source>
</reference>
<evidence type="ECO:0000313" key="3">
    <source>
        <dbReference type="Proteomes" id="UP000656042"/>
    </source>
</evidence>
<sequence>MSVNVVGVEISATVVIAACSDLTATAVTKARRPVSGPLDPVTAVCAAVRAAAEAHPRTLPLGQIVMNAADTTAEVSSALGPTVRRMLAREWNVPVVVVSDARLAARAETPYMRADGHETFTLLYLADPIRTVDVLQGRVFPSFDAHLGAARADAGAGGRTVPRPASGADIEPEARDAGGNASGSTPAAGDLTPGSLLRLTERIVASLRTDYARFGLPATVLAGGTADAGGHALAGLVQSELARQMPGPPTVRASRAGTARLLDGALQVAREHAIHRVFEAITRNYNPA</sequence>
<dbReference type="SUPFAM" id="SSF53067">
    <property type="entry name" value="Actin-like ATPase domain"/>
    <property type="match status" value="1"/>
</dbReference>
<dbReference type="EMBL" id="BMMX01000002">
    <property type="protein sequence ID" value="GGK78806.1"/>
    <property type="molecule type" value="Genomic_DNA"/>
</dbReference>
<keyword evidence="3" id="KW-1185">Reference proteome</keyword>
<reference evidence="2" key="2">
    <citation type="submission" date="2020-09" db="EMBL/GenBank/DDBJ databases">
        <authorList>
            <person name="Sun Q."/>
            <person name="Zhou Y."/>
        </authorList>
    </citation>
    <scope>NUCLEOTIDE SEQUENCE</scope>
    <source>
        <strain evidence="2">CGMCC 4.7299</strain>
    </source>
</reference>
<dbReference type="RefSeq" id="WP_189077983.1">
    <property type="nucleotide sequence ID" value="NZ_BMMX01000002.1"/>
</dbReference>
<accession>A0A8J3FN59</accession>